<evidence type="ECO:0000256" key="1">
    <source>
        <dbReference type="SAM" id="SignalP"/>
    </source>
</evidence>
<dbReference type="EMBL" id="BAAAEU010000025">
    <property type="protein sequence ID" value="GAA0723626.1"/>
    <property type="molecule type" value="Genomic_DNA"/>
</dbReference>
<evidence type="ECO:0000313" key="3">
    <source>
        <dbReference type="Proteomes" id="UP001501523"/>
    </source>
</evidence>
<dbReference type="RefSeq" id="WP_343793728.1">
    <property type="nucleotide sequence ID" value="NZ_BAAAEU010000025.1"/>
</dbReference>
<keyword evidence="3" id="KW-1185">Reference proteome</keyword>
<proteinExistence type="predicted"/>
<evidence type="ECO:0000313" key="2">
    <source>
        <dbReference type="EMBL" id="GAA0723626.1"/>
    </source>
</evidence>
<name>A0ABN1IXW2_9GAMM</name>
<accession>A0ABN1IXW2</accession>
<feature type="signal peptide" evidence="1">
    <location>
        <begin position="1"/>
        <end position="23"/>
    </location>
</feature>
<organism evidence="2 3">
    <name type="scientific">Dokdonella soli</name>
    <dbReference type="NCBI Taxonomy" id="529810"/>
    <lineage>
        <taxon>Bacteria</taxon>
        <taxon>Pseudomonadati</taxon>
        <taxon>Pseudomonadota</taxon>
        <taxon>Gammaproteobacteria</taxon>
        <taxon>Lysobacterales</taxon>
        <taxon>Rhodanobacteraceae</taxon>
        <taxon>Dokdonella</taxon>
    </lineage>
</organism>
<dbReference type="Proteomes" id="UP001501523">
    <property type="component" value="Unassembled WGS sequence"/>
</dbReference>
<comment type="caution">
    <text evidence="2">The sequence shown here is derived from an EMBL/GenBank/DDBJ whole genome shotgun (WGS) entry which is preliminary data.</text>
</comment>
<keyword evidence="1" id="KW-0732">Signal</keyword>
<sequence length="79" mass="8135">MANGAVISLVFSLALAGPAQALAATAGGANIDVVELRQSDESLRATYAKGKLNPSWLATARCASTFSLPSSNARQPWSD</sequence>
<reference evidence="2 3" key="1">
    <citation type="journal article" date="2019" name="Int. J. Syst. Evol. Microbiol.">
        <title>The Global Catalogue of Microorganisms (GCM) 10K type strain sequencing project: providing services to taxonomists for standard genome sequencing and annotation.</title>
        <authorList>
            <consortium name="The Broad Institute Genomics Platform"/>
            <consortium name="The Broad Institute Genome Sequencing Center for Infectious Disease"/>
            <person name="Wu L."/>
            <person name="Ma J."/>
        </authorList>
    </citation>
    <scope>NUCLEOTIDE SEQUENCE [LARGE SCALE GENOMIC DNA]</scope>
    <source>
        <strain evidence="2 3">JCM 15421</strain>
    </source>
</reference>
<feature type="chain" id="PRO_5045625852" evidence="1">
    <location>
        <begin position="24"/>
        <end position="79"/>
    </location>
</feature>
<gene>
    <name evidence="2" type="ORF">GCM10009105_35800</name>
</gene>
<protein>
    <submittedName>
        <fullName evidence="2">Uncharacterized protein</fullName>
    </submittedName>
</protein>